<feature type="compositionally biased region" description="Polar residues" evidence="1">
    <location>
        <begin position="158"/>
        <end position="168"/>
    </location>
</feature>
<feature type="signal peptide" evidence="2">
    <location>
        <begin position="1"/>
        <end position="23"/>
    </location>
</feature>
<evidence type="ECO:0000313" key="3">
    <source>
        <dbReference type="EMBL" id="EJW03493.1"/>
    </source>
</evidence>
<dbReference type="EMBL" id="AFBI03000036">
    <property type="protein sequence ID" value="EJW03493.1"/>
    <property type="molecule type" value="Genomic_DNA"/>
</dbReference>
<evidence type="ECO:0000313" key="4">
    <source>
        <dbReference type="Proteomes" id="UP000003163"/>
    </source>
</evidence>
<dbReference type="AlphaFoldDB" id="J8ZUY7"/>
<dbReference type="Proteomes" id="UP000003163">
    <property type="component" value="Unassembled WGS sequence"/>
</dbReference>
<feature type="compositionally biased region" description="Basic and acidic residues" evidence="1">
    <location>
        <begin position="706"/>
        <end position="716"/>
    </location>
</feature>
<feature type="compositionally biased region" description="Basic and acidic residues" evidence="1">
    <location>
        <begin position="343"/>
        <end position="364"/>
    </location>
</feature>
<protein>
    <submittedName>
        <fullName evidence="3">Uncharacterized protein</fullName>
    </submittedName>
</protein>
<feature type="region of interest" description="Disordered" evidence="1">
    <location>
        <begin position="559"/>
        <end position="726"/>
    </location>
</feature>
<evidence type="ECO:0000256" key="1">
    <source>
        <dbReference type="SAM" id="MobiDB-lite"/>
    </source>
</evidence>
<feature type="compositionally biased region" description="Polar residues" evidence="1">
    <location>
        <begin position="212"/>
        <end position="249"/>
    </location>
</feature>
<feature type="compositionally biased region" description="Low complexity" evidence="1">
    <location>
        <begin position="267"/>
        <end position="276"/>
    </location>
</feature>
<name>J8ZUY7_EDHAE</name>
<feature type="compositionally biased region" description="Basic residues" evidence="1">
    <location>
        <begin position="717"/>
        <end position="726"/>
    </location>
</feature>
<dbReference type="HOGENOM" id="CLU_381305_0_0_1"/>
<accession>J8ZUY7</accession>
<feature type="compositionally biased region" description="Polar residues" evidence="1">
    <location>
        <begin position="573"/>
        <end position="594"/>
    </location>
</feature>
<reference evidence="3 4" key="1">
    <citation type="submission" date="2011-08" db="EMBL/GenBank/DDBJ databases">
        <authorList>
            <person name="Liu Z.J."/>
            <person name="Shi F.L."/>
            <person name="Lu J.Q."/>
            <person name="Li M."/>
            <person name="Wang Z.L."/>
        </authorList>
    </citation>
    <scope>NUCLEOTIDE SEQUENCE [LARGE SCALE GENOMIC DNA]</scope>
    <source>
        <strain evidence="3 4">USNM 41457</strain>
    </source>
</reference>
<feature type="compositionally biased region" description="Low complexity" evidence="1">
    <location>
        <begin position="634"/>
        <end position="666"/>
    </location>
</feature>
<feature type="region of interest" description="Disordered" evidence="1">
    <location>
        <begin position="212"/>
        <end position="302"/>
    </location>
</feature>
<feature type="region of interest" description="Disordered" evidence="1">
    <location>
        <begin position="156"/>
        <end position="177"/>
    </location>
</feature>
<sequence length="726" mass="80303">MKSKYKAKRYLLCMCILLVRVYSKEFELTKMLKKAGKSTGEALNVIGDTGTETLSNILYKAANLANIIDSKEPNSNISSLSSDKNKAAEICDELFSDPNHRKNGPGSIPNHSGPFGQIPFPWGFQNGNNFPGSAPTNMRLDNPNNIYNPYPGFYPDNFPQNSPNNTPNAFPGPVPSNYGGNNPSNVFNGFPSMIPSLPPNYNPGNFVPIYPNGQNIGFQTPNPQGNNFNGSQQPNSTPNSDPAKSNSPTNSSNNDGNGISDKKDRSNQSNDTSQNDSNKKPKNDTDKNGGSGSNDNCPPQTAVLTPELMNLLNPTNPTSIFNTKSPFYMPGLAQSINDSLSNTKKDDKSDKNDKNGDSGDKKDMVKVGVPQTVNINKDDLMQAVCAVMNPYNPKSPFYKGNKTFSSDMCHRDNFFPPFFGKIPANNFCFLSPNEVAYKMNMLDPSSNVGSANMINNSSFDGGMFRNGHPLTIPSNINNTYQPNLSNMSNLLNLSNMQNLPNSFENSNFGGSKNILNNNSINAQNSNKICENLISKTVTSIVSNVLKDMENANFNNDIIENNGNRHDFSEDNSRFPNRSTNGYNCNIRSNFNEIRNTNNNYNKSNPEKSSPNNNDSNHMNCNSLNDNQISPGYVNNNRNNNNNNSGNINNNDYCGNNTQNNSNNENNNQKRQIKTPENKKNEEKERNESEGNEYVCSTIDLNNLNSKNKDNTDEVKDKKNKKNYMKM</sequence>
<reference evidence="4" key="2">
    <citation type="submission" date="2015-07" db="EMBL/GenBank/DDBJ databases">
        <title>Contrasting host-pathogen interactions and genome evolution in two generalist and specialist microsporidian pathogens of mosquitoes.</title>
        <authorList>
            <consortium name="The Broad Institute Genomics Platform"/>
            <consortium name="The Broad Institute Genome Sequencing Center for Infectious Disease"/>
            <person name="Cuomo C.A."/>
            <person name="Sanscrainte N.D."/>
            <person name="Goldberg J.M."/>
            <person name="Heiman D."/>
            <person name="Young S."/>
            <person name="Zeng Q."/>
            <person name="Becnel J.J."/>
            <person name="Birren B.W."/>
        </authorList>
    </citation>
    <scope>NUCLEOTIDE SEQUENCE [LARGE SCALE GENOMIC DNA]</scope>
    <source>
        <strain evidence="4">USNM 41457</strain>
    </source>
</reference>
<keyword evidence="4" id="KW-1185">Reference proteome</keyword>
<dbReference type="InParanoid" id="J8ZUY7"/>
<feature type="region of interest" description="Disordered" evidence="1">
    <location>
        <begin position="332"/>
        <end position="364"/>
    </location>
</feature>
<feature type="compositionally biased region" description="Low complexity" evidence="1">
    <location>
        <begin position="595"/>
        <end position="624"/>
    </location>
</feature>
<feature type="compositionally biased region" description="Polar residues" evidence="1">
    <location>
        <begin position="293"/>
        <end position="302"/>
    </location>
</feature>
<evidence type="ECO:0000256" key="2">
    <source>
        <dbReference type="SAM" id="SignalP"/>
    </source>
</evidence>
<comment type="caution">
    <text evidence="3">The sequence shown here is derived from an EMBL/GenBank/DDBJ whole genome shotgun (WGS) entry which is preliminary data.</text>
</comment>
<dbReference type="VEuPathDB" id="MicrosporidiaDB:EDEG_02167"/>
<feature type="compositionally biased region" description="Low complexity" evidence="1">
    <location>
        <begin position="250"/>
        <end position="259"/>
    </location>
</feature>
<feature type="compositionally biased region" description="Basic and acidic residues" evidence="1">
    <location>
        <begin position="562"/>
        <end position="572"/>
    </location>
</feature>
<keyword evidence="2" id="KW-0732">Signal</keyword>
<feature type="compositionally biased region" description="Basic and acidic residues" evidence="1">
    <location>
        <begin position="673"/>
        <end position="688"/>
    </location>
</feature>
<organism evidence="3 4">
    <name type="scientific">Edhazardia aedis (strain USNM 41457)</name>
    <name type="common">Microsporidian parasite</name>
    <dbReference type="NCBI Taxonomy" id="1003232"/>
    <lineage>
        <taxon>Eukaryota</taxon>
        <taxon>Fungi</taxon>
        <taxon>Fungi incertae sedis</taxon>
        <taxon>Microsporidia</taxon>
        <taxon>Edhazardia</taxon>
    </lineage>
</organism>
<feature type="chain" id="PRO_5003819571" evidence="2">
    <location>
        <begin position="24"/>
        <end position="726"/>
    </location>
</feature>
<feature type="compositionally biased region" description="Basic and acidic residues" evidence="1">
    <location>
        <begin position="277"/>
        <end position="287"/>
    </location>
</feature>
<gene>
    <name evidence="3" type="ORF">EDEG_02167</name>
</gene>
<proteinExistence type="predicted"/>